<evidence type="ECO:0000313" key="2">
    <source>
        <dbReference type="EMBL" id="MPQ45240.1"/>
    </source>
</evidence>
<feature type="transmembrane region" description="Helical" evidence="1">
    <location>
        <begin position="6"/>
        <end position="30"/>
    </location>
</feature>
<dbReference type="EMBL" id="WHJC01000528">
    <property type="protein sequence ID" value="MPQ45240.1"/>
    <property type="molecule type" value="Genomic_DNA"/>
</dbReference>
<dbReference type="AlphaFoldDB" id="A0A6I1MR99"/>
<keyword evidence="1" id="KW-0472">Membrane</keyword>
<protein>
    <submittedName>
        <fullName evidence="2">Uncharacterized protein</fullName>
    </submittedName>
</protein>
<accession>A0A6I1MR99</accession>
<reference evidence="2 3" key="1">
    <citation type="submission" date="2019-10" db="EMBL/GenBank/DDBJ databases">
        <title>The Genome Sequence of Clostridium tarantellae Isolated from Fish Brain.</title>
        <authorList>
            <person name="Bano L."/>
            <person name="Kiel M."/>
            <person name="Sales G."/>
            <person name="Doxey A.C."/>
            <person name="Mansfield M.J."/>
            <person name="Schiavone M."/>
            <person name="Rossetto O."/>
            <person name="Pirazzini M."/>
            <person name="Dobrindt U."/>
            <person name="Montecucco C."/>
        </authorList>
    </citation>
    <scope>NUCLEOTIDE SEQUENCE [LARGE SCALE GENOMIC DNA]</scope>
    <source>
        <strain evidence="2 3">DSM 3997</strain>
    </source>
</reference>
<evidence type="ECO:0000313" key="3">
    <source>
        <dbReference type="Proteomes" id="UP000430345"/>
    </source>
</evidence>
<organism evidence="2 3">
    <name type="scientific">Clostridium tarantellae</name>
    <dbReference type="NCBI Taxonomy" id="39493"/>
    <lineage>
        <taxon>Bacteria</taxon>
        <taxon>Bacillati</taxon>
        <taxon>Bacillota</taxon>
        <taxon>Clostridia</taxon>
        <taxon>Eubacteriales</taxon>
        <taxon>Clostridiaceae</taxon>
        <taxon>Clostridium</taxon>
    </lineage>
</organism>
<sequence length="146" mass="17282">MLKNKGFLMIDLVISLAISTILFWSILSIYSSYHKNKSNYETQVEVYDILRGISLEIKNNISFEFFNSLEKGKEYFLNINNIKDLISNDFKELVGLKENNIIKLWNIKVIELEKDKKLNVEIRYKNSNNEKNYKLEEVVTKSIYLE</sequence>
<keyword evidence="1" id="KW-0812">Transmembrane</keyword>
<dbReference type="RefSeq" id="WP_152892353.1">
    <property type="nucleotide sequence ID" value="NZ_WHJC01000528.1"/>
</dbReference>
<name>A0A6I1MR99_9CLOT</name>
<proteinExistence type="predicted"/>
<comment type="caution">
    <text evidence="2">The sequence shown here is derived from an EMBL/GenBank/DDBJ whole genome shotgun (WGS) entry which is preliminary data.</text>
</comment>
<gene>
    <name evidence="2" type="ORF">GBZ86_16105</name>
</gene>
<evidence type="ECO:0000256" key="1">
    <source>
        <dbReference type="SAM" id="Phobius"/>
    </source>
</evidence>
<dbReference type="Proteomes" id="UP000430345">
    <property type="component" value="Unassembled WGS sequence"/>
</dbReference>
<keyword evidence="1" id="KW-1133">Transmembrane helix</keyword>
<keyword evidence="3" id="KW-1185">Reference proteome</keyword>